<reference evidence="14 15" key="1">
    <citation type="submission" date="2015-07" db="EMBL/GenBank/DDBJ databases">
        <title>The genome of Melipona quadrifasciata.</title>
        <authorList>
            <person name="Pan H."/>
            <person name="Kapheim K."/>
        </authorList>
    </citation>
    <scope>NUCLEOTIDE SEQUENCE [LARGE SCALE GENOMIC DNA]</scope>
    <source>
        <strain evidence="14">0111107301</strain>
        <tissue evidence="14">Whole body</tissue>
    </source>
</reference>
<feature type="disulfide bond" evidence="12">
    <location>
        <begin position="230"/>
        <end position="294"/>
    </location>
</feature>
<dbReference type="InterPro" id="IPR005428">
    <property type="entry name" value="CD36/SCARB1/SNMP1"/>
</dbReference>
<gene>
    <name evidence="14" type="ORF">WN51_12721</name>
</gene>
<keyword evidence="6" id="KW-0552">Olfaction</keyword>
<dbReference type="GO" id="GO:0007608">
    <property type="term" value="P:sensory perception of smell"/>
    <property type="evidence" value="ECO:0007669"/>
    <property type="project" value="UniProtKB-KW"/>
</dbReference>
<evidence type="ECO:0000256" key="13">
    <source>
        <dbReference type="SAM" id="Phobius"/>
    </source>
</evidence>
<comment type="subcellular location">
    <subcellularLocation>
        <location evidence="1">Cell membrane</location>
        <topology evidence="1">Multi-pass membrane protein</topology>
    </subcellularLocation>
</comment>
<keyword evidence="9 12" id="KW-1015">Disulfide bond</keyword>
<dbReference type="PRINTS" id="PR01610">
    <property type="entry name" value="CD36ANTIGEN"/>
</dbReference>
<keyword evidence="5 13" id="KW-0812">Transmembrane</keyword>
<evidence type="ECO:0000313" key="14">
    <source>
        <dbReference type="EMBL" id="KOX75036.1"/>
    </source>
</evidence>
<comment type="similarity">
    <text evidence="2">Belongs to the CD36 family.</text>
</comment>
<evidence type="ECO:0000256" key="8">
    <source>
        <dbReference type="ARBA" id="ARBA00023136"/>
    </source>
</evidence>
<dbReference type="GO" id="GO:0005044">
    <property type="term" value="F:scavenger receptor activity"/>
    <property type="evidence" value="ECO:0007669"/>
    <property type="project" value="TreeGrafter"/>
</dbReference>
<dbReference type="AlphaFoldDB" id="A0A0M9A2D8"/>
<dbReference type="PANTHER" id="PTHR11923:SF69">
    <property type="entry name" value="SENSORY NEURON MEMBRANE PROTEIN 1"/>
    <property type="match status" value="1"/>
</dbReference>
<evidence type="ECO:0000256" key="6">
    <source>
        <dbReference type="ARBA" id="ARBA00022725"/>
    </source>
</evidence>
<dbReference type="OrthoDB" id="195015at2759"/>
<keyword evidence="8 13" id="KW-0472">Membrane</keyword>
<evidence type="ECO:0000256" key="9">
    <source>
        <dbReference type="ARBA" id="ARBA00023157"/>
    </source>
</evidence>
<feature type="disulfide bond" evidence="12">
    <location>
        <begin position="259"/>
        <end position="316"/>
    </location>
</feature>
<keyword evidence="10" id="KW-0675">Receptor</keyword>
<feature type="transmembrane region" description="Helical" evidence="13">
    <location>
        <begin position="413"/>
        <end position="436"/>
    </location>
</feature>
<dbReference type="GO" id="GO:0005886">
    <property type="term" value="C:plasma membrane"/>
    <property type="evidence" value="ECO:0007669"/>
    <property type="project" value="UniProtKB-SubCell"/>
</dbReference>
<dbReference type="PANTHER" id="PTHR11923">
    <property type="entry name" value="SCAVENGER RECEPTOR CLASS B TYPE-1 SR-B1"/>
    <property type="match status" value="1"/>
</dbReference>
<evidence type="ECO:0000256" key="3">
    <source>
        <dbReference type="ARBA" id="ARBA00022475"/>
    </source>
</evidence>
<evidence type="ECO:0000256" key="11">
    <source>
        <dbReference type="ARBA" id="ARBA00023180"/>
    </source>
</evidence>
<evidence type="ECO:0000313" key="15">
    <source>
        <dbReference type="Proteomes" id="UP000053105"/>
    </source>
</evidence>
<feature type="disulfide bond" evidence="12">
    <location>
        <begin position="296"/>
        <end position="305"/>
    </location>
</feature>
<dbReference type="Pfam" id="PF01130">
    <property type="entry name" value="CD36"/>
    <property type="match status" value="1"/>
</dbReference>
<accession>A0A0M9A2D8</accession>
<keyword evidence="15" id="KW-1185">Reference proteome</keyword>
<proteinExistence type="inferred from homology"/>
<sequence length="469" mass="52995">MVRYIIKLGLYSKNNYSIDSYKGTISQILPLVEGSPIYKAWSSPIHLTFKCYIFNVTNPDEIMQGSNPNLDEVGPFTYNEVLEKQIISVDDEMDEIVHTLKSTYSFNKHLSLNLSKSDKVTILNPAYIGTISMLAGLPPDFMEKYVKVSCNLRKFPELNLVCKTLNNNQPPVLRKTDKEDTYLLSIFQRINGTFRGPFSVNRGLKNITRLGDITSYMGKRVQTTWNSESCNTVKGTDTITWPPLIEPLPFVSSFVPELCRTVEADYAGDVSVRGLTGSWFVMKERVWSLNTSQCYCLKVNNVPKCLPQGLIDVSECQKMPVILSEPHFLHGDPQLLKYARGLSPNEETHATYIIVEPYTGTPLSGQKKIQLNLYLERQPVELLSNVSEGYFPLLWCENGKIGFTYQIIRLLNVLRYLSIVPLTIGIHLTFVALLYCSCTKRKIGPTFAESLLISSNSQSNNSTQRPLHA</sequence>
<dbReference type="GO" id="GO:0005737">
    <property type="term" value="C:cytoplasm"/>
    <property type="evidence" value="ECO:0007669"/>
    <property type="project" value="TreeGrafter"/>
</dbReference>
<evidence type="ECO:0000256" key="10">
    <source>
        <dbReference type="ARBA" id="ARBA00023170"/>
    </source>
</evidence>
<evidence type="ECO:0000256" key="4">
    <source>
        <dbReference type="ARBA" id="ARBA00022606"/>
    </source>
</evidence>
<evidence type="ECO:0000256" key="5">
    <source>
        <dbReference type="ARBA" id="ARBA00022692"/>
    </source>
</evidence>
<evidence type="ECO:0000256" key="12">
    <source>
        <dbReference type="PIRSR" id="PIRSR605428-52"/>
    </source>
</evidence>
<keyword evidence="4" id="KW-0716">Sensory transduction</keyword>
<dbReference type="Proteomes" id="UP000053105">
    <property type="component" value="Unassembled WGS sequence"/>
</dbReference>
<evidence type="ECO:0000256" key="2">
    <source>
        <dbReference type="ARBA" id="ARBA00010532"/>
    </source>
</evidence>
<dbReference type="EMBL" id="KQ435775">
    <property type="protein sequence ID" value="KOX75036.1"/>
    <property type="molecule type" value="Genomic_DNA"/>
</dbReference>
<organism evidence="14 15">
    <name type="scientific">Melipona quadrifasciata</name>
    <dbReference type="NCBI Taxonomy" id="166423"/>
    <lineage>
        <taxon>Eukaryota</taxon>
        <taxon>Metazoa</taxon>
        <taxon>Ecdysozoa</taxon>
        <taxon>Arthropoda</taxon>
        <taxon>Hexapoda</taxon>
        <taxon>Insecta</taxon>
        <taxon>Pterygota</taxon>
        <taxon>Neoptera</taxon>
        <taxon>Endopterygota</taxon>
        <taxon>Hymenoptera</taxon>
        <taxon>Apocrita</taxon>
        <taxon>Aculeata</taxon>
        <taxon>Apoidea</taxon>
        <taxon>Anthophila</taxon>
        <taxon>Apidae</taxon>
        <taxon>Melipona</taxon>
    </lineage>
</organism>
<name>A0A0M9A2D8_9HYME</name>
<dbReference type="STRING" id="166423.A0A0M9A2D8"/>
<keyword evidence="3" id="KW-1003">Cell membrane</keyword>
<protein>
    <submittedName>
        <fullName evidence="14">Sensory neuron membrane protein 2</fullName>
    </submittedName>
</protein>
<keyword evidence="11" id="KW-0325">Glycoprotein</keyword>
<dbReference type="PRINTS" id="PR01609">
    <property type="entry name" value="CD36FAMILY"/>
</dbReference>
<keyword evidence="7 13" id="KW-1133">Transmembrane helix</keyword>
<evidence type="ECO:0000256" key="1">
    <source>
        <dbReference type="ARBA" id="ARBA00004651"/>
    </source>
</evidence>
<evidence type="ECO:0000256" key="7">
    <source>
        <dbReference type="ARBA" id="ARBA00022989"/>
    </source>
</evidence>
<dbReference type="InterPro" id="IPR002159">
    <property type="entry name" value="CD36_fam"/>
</dbReference>